<feature type="compositionally biased region" description="Polar residues" evidence="1">
    <location>
        <begin position="1"/>
        <end position="10"/>
    </location>
</feature>
<evidence type="ECO:0000313" key="2">
    <source>
        <dbReference type="EMBL" id="RRT80552.1"/>
    </source>
</evidence>
<feature type="compositionally biased region" description="Basic and acidic residues" evidence="1">
    <location>
        <begin position="64"/>
        <end position="77"/>
    </location>
</feature>
<feature type="region of interest" description="Disordered" evidence="1">
    <location>
        <begin position="1"/>
        <end position="21"/>
    </location>
</feature>
<dbReference type="Proteomes" id="UP000287651">
    <property type="component" value="Unassembled WGS sequence"/>
</dbReference>
<dbReference type="AlphaFoldDB" id="A0A427AWB9"/>
<proteinExistence type="predicted"/>
<dbReference type="EMBL" id="AMZH03001115">
    <property type="protein sequence ID" value="RRT80552.1"/>
    <property type="molecule type" value="Genomic_DNA"/>
</dbReference>
<sequence>MQNTLQSTIPTHEEPYRRSNGKHFESYVRMKVAMDLLDHSAPADSLLRIASAKICGSEPTIAPRQHEESRGETDEKRRSLLKLGFLRAAEAAIGKQWEISPETQSRNGGSRSIPSLSMRGQSGV</sequence>
<feature type="compositionally biased region" description="Polar residues" evidence="1">
    <location>
        <begin position="101"/>
        <end position="124"/>
    </location>
</feature>
<feature type="region of interest" description="Disordered" evidence="1">
    <location>
        <begin position="96"/>
        <end position="124"/>
    </location>
</feature>
<evidence type="ECO:0000313" key="3">
    <source>
        <dbReference type="Proteomes" id="UP000287651"/>
    </source>
</evidence>
<name>A0A427AWB9_ENSVE</name>
<accession>A0A427AWB9</accession>
<gene>
    <name evidence="2" type="ORF">B296_00023567</name>
</gene>
<comment type="caution">
    <text evidence="2">The sequence shown here is derived from an EMBL/GenBank/DDBJ whole genome shotgun (WGS) entry which is preliminary data.</text>
</comment>
<protein>
    <submittedName>
        <fullName evidence="2">Uncharacterized protein</fullName>
    </submittedName>
</protein>
<feature type="compositionally biased region" description="Basic and acidic residues" evidence="1">
    <location>
        <begin position="11"/>
        <end position="21"/>
    </location>
</feature>
<evidence type="ECO:0000256" key="1">
    <source>
        <dbReference type="SAM" id="MobiDB-lite"/>
    </source>
</evidence>
<reference evidence="2 3" key="1">
    <citation type="journal article" date="2014" name="Agronomy (Basel)">
        <title>A Draft Genome Sequence for Ensete ventricosum, the Drought-Tolerant Tree Against Hunger.</title>
        <authorList>
            <person name="Harrison J."/>
            <person name="Moore K.A."/>
            <person name="Paszkiewicz K."/>
            <person name="Jones T."/>
            <person name="Grant M."/>
            <person name="Ambacheew D."/>
            <person name="Muzemil S."/>
            <person name="Studholme D.J."/>
        </authorList>
    </citation>
    <scope>NUCLEOTIDE SEQUENCE [LARGE SCALE GENOMIC DNA]</scope>
</reference>
<feature type="region of interest" description="Disordered" evidence="1">
    <location>
        <begin position="57"/>
        <end position="77"/>
    </location>
</feature>
<organism evidence="2 3">
    <name type="scientific">Ensete ventricosum</name>
    <name type="common">Abyssinian banana</name>
    <name type="synonym">Musa ensete</name>
    <dbReference type="NCBI Taxonomy" id="4639"/>
    <lineage>
        <taxon>Eukaryota</taxon>
        <taxon>Viridiplantae</taxon>
        <taxon>Streptophyta</taxon>
        <taxon>Embryophyta</taxon>
        <taxon>Tracheophyta</taxon>
        <taxon>Spermatophyta</taxon>
        <taxon>Magnoliopsida</taxon>
        <taxon>Liliopsida</taxon>
        <taxon>Zingiberales</taxon>
        <taxon>Musaceae</taxon>
        <taxon>Ensete</taxon>
    </lineage>
</organism>